<dbReference type="VEuPathDB" id="AmoebaDB:DICPUDRAFT_150979"/>
<dbReference type="RefSeq" id="XP_003286947.1">
    <property type="nucleotide sequence ID" value="XM_003286899.1"/>
</dbReference>
<accession>F0ZHQ4</accession>
<gene>
    <name evidence="1" type="ORF">DICPUDRAFT_150979</name>
</gene>
<dbReference type="InParanoid" id="F0ZHQ4"/>
<dbReference type="EMBL" id="GL871024">
    <property type="protein sequence ID" value="EGC36502.1"/>
    <property type="molecule type" value="Genomic_DNA"/>
</dbReference>
<dbReference type="Proteomes" id="UP000001064">
    <property type="component" value="Unassembled WGS sequence"/>
</dbReference>
<reference evidence="2" key="1">
    <citation type="journal article" date="2011" name="Genome Biol.">
        <title>Comparative genomics of the social amoebae Dictyostelium discoideum and Dictyostelium purpureum.</title>
        <authorList>
            <consortium name="US DOE Joint Genome Institute (JGI-PGF)"/>
            <person name="Sucgang R."/>
            <person name="Kuo A."/>
            <person name="Tian X."/>
            <person name="Salerno W."/>
            <person name="Parikh A."/>
            <person name="Feasley C.L."/>
            <person name="Dalin E."/>
            <person name="Tu H."/>
            <person name="Huang E."/>
            <person name="Barry K."/>
            <person name="Lindquist E."/>
            <person name="Shapiro H."/>
            <person name="Bruce D."/>
            <person name="Schmutz J."/>
            <person name="Salamov A."/>
            <person name="Fey P."/>
            <person name="Gaudet P."/>
            <person name="Anjard C."/>
            <person name="Babu M.M."/>
            <person name="Basu S."/>
            <person name="Bushmanova Y."/>
            <person name="van der Wel H."/>
            <person name="Katoh-Kurasawa M."/>
            <person name="Dinh C."/>
            <person name="Coutinho P.M."/>
            <person name="Saito T."/>
            <person name="Elias M."/>
            <person name="Schaap P."/>
            <person name="Kay R.R."/>
            <person name="Henrissat B."/>
            <person name="Eichinger L."/>
            <person name="Rivero F."/>
            <person name="Putnam N.H."/>
            <person name="West C.M."/>
            <person name="Loomis W.F."/>
            <person name="Chisholm R.L."/>
            <person name="Shaulsky G."/>
            <person name="Strassmann J.E."/>
            <person name="Queller D.C."/>
            <person name="Kuspa A."/>
            <person name="Grigoriev I.V."/>
        </authorList>
    </citation>
    <scope>NUCLEOTIDE SEQUENCE [LARGE SCALE GENOMIC DNA]</scope>
    <source>
        <strain evidence="2">QSDP1</strain>
    </source>
</reference>
<protein>
    <submittedName>
        <fullName evidence="1">Uncharacterized protein</fullName>
    </submittedName>
</protein>
<sequence>MTIINNISALNGSNCNPNSKPIIDNNSTQSNIQDVNNNSNKKYDACTQPQNQLYGQVIVPDRKDLPYDCTIC</sequence>
<evidence type="ECO:0000313" key="2">
    <source>
        <dbReference type="Proteomes" id="UP000001064"/>
    </source>
</evidence>
<dbReference type="GeneID" id="10500439"/>
<evidence type="ECO:0000313" key="1">
    <source>
        <dbReference type="EMBL" id="EGC36502.1"/>
    </source>
</evidence>
<organism evidence="1 2">
    <name type="scientific">Dictyostelium purpureum</name>
    <name type="common">Slime mold</name>
    <dbReference type="NCBI Taxonomy" id="5786"/>
    <lineage>
        <taxon>Eukaryota</taxon>
        <taxon>Amoebozoa</taxon>
        <taxon>Evosea</taxon>
        <taxon>Eumycetozoa</taxon>
        <taxon>Dictyostelia</taxon>
        <taxon>Dictyosteliales</taxon>
        <taxon>Dictyosteliaceae</taxon>
        <taxon>Dictyostelium</taxon>
    </lineage>
</organism>
<proteinExistence type="predicted"/>
<dbReference type="AlphaFoldDB" id="F0ZHQ4"/>
<keyword evidence="2" id="KW-1185">Reference proteome</keyword>
<dbReference type="KEGG" id="dpp:DICPUDRAFT_150979"/>
<name>F0ZHQ4_DICPU</name>
<dbReference type="FunCoup" id="F0ZHQ4">
    <property type="interactions" value="937"/>
</dbReference>